<dbReference type="AlphaFoldDB" id="A0A1Y6ETZ1"/>
<dbReference type="InterPro" id="IPR047865">
    <property type="entry name" value="Ribosomal_uL10_bac_type"/>
</dbReference>
<dbReference type="GO" id="GO:0006412">
    <property type="term" value="P:translation"/>
    <property type="evidence" value="ECO:0007669"/>
    <property type="project" value="UniProtKB-UniRule"/>
</dbReference>
<dbReference type="NCBIfam" id="NF000955">
    <property type="entry name" value="PRK00099.1-1"/>
    <property type="match status" value="1"/>
</dbReference>
<evidence type="ECO:0000256" key="5">
    <source>
        <dbReference type="ARBA" id="ARBA00035202"/>
    </source>
</evidence>
<dbReference type="Gene3D" id="6.10.250.290">
    <property type="match status" value="1"/>
</dbReference>
<evidence type="ECO:0000256" key="3">
    <source>
        <dbReference type="ARBA" id="ARBA00022980"/>
    </source>
</evidence>
<dbReference type="InterPro" id="IPR001790">
    <property type="entry name" value="Ribosomal_uL10"/>
</dbReference>
<evidence type="ECO:0000256" key="1">
    <source>
        <dbReference type="ARBA" id="ARBA00002633"/>
    </source>
</evidence>
<reference evidence="8" key="1">
    <citation type="submission" date="2017-04" db="EMBL/GenBank/DDBJ databases">
        <authorList>
            <person name="Varghese N."/>
            <person name="Submissions S."/>
        </authorList>
    </citation>
    <scope>NUCLEOTIDE SEQUENCE [LARGE SCALE GENOMIC DNA]</scope>
</reference>
<keyword evidence="3 6" id="KW-0689">Ribosomal protein</keyword>
<dbReference type="InterPro" id="IPR022973">
    <property type="entry name" value="Ribosomal_uL10_bac"/>
</dbReference>
<comment type="function">
    <text evidence="1 6">Forms part of the ribosomal stalk, playing a central role in the interaction of the ribosome with GTP-bound translation factors.</text>
</comment>
<accession>A0A1Y6ETZ1</accession>
<gene>
    <name evidence="6" type="primary">rplJ</name>
    <name evidence="7" type="ORF">SAMN06295905_1286</name>
</gene>
<keyword evidence="6" id="KW-0694">RNA-binding</keyword>
<comment type="subunit">
    <text evidence="6">Part of the ribosomal stalk of the 50S ribosomal subunit. The N-terminus interacts with L11 and the large rRNA to form the base of the stalk. The C-terminus forms an elongated spine to which L12 dimers bind in a sequential fashion forming a multimeric L10(L12)X complex.</text>
</comment>
<sequence>METSVERAEKSAVIASLQEALAGAGSIVVAHNTGLTVAAFTDLRVQVKKAGGKVKVAKNRLAKLALKETDVADISGLFTGPTVIAYAEDPVAAPKIAAAFAEKNQKFVILGGAMGQTALDANGVKALATMPSLDELRAKLAGLVKQPATNIASILVQPGAGIARVLKAHAEKSEAA</sequence>
<dbReference type="HAMAP" id="MF_00362">
    <property type="entry name" value="Ribosomal_uL10"/>
    <property type="match status" value="1"/>
</dbReference>
<dbReference type="PANTHER" id="PTHR11560">
    <property type="entry name" value="39S RIBOSOMAL PROTEIN L10, MITOCHONDRIAL"/>
    <property type="match status" value="1"/>
</dbReference>
<protein>
    <recommendedName>
        <fullName evidence="5 6">Large ribosomal subunit protein uL10</fullName>
    </recommendedName>
</protein>
<comment type="similarity">
    <text evidence="2 6">Belongs to the universal ribosomal protein uL10 family.</text>
</comment>
<dbReference type="GO" id="GO:0005840">
    <property type="term" value="C:ribosome"/>
    <property type="evidence" value="ECO:0007669"/>
    <property type="project" value="UniProtKB-KW"/>
</dbReference>
<organism evidence="7 8">
    <name type="scientific">Devosia lucknowensis</name>
    <dbReference type="NCBI Taxonomy" id="1096929"/>
    <lineage>
        <taxon>Bacteria</taxon>
        <taxon>Pseudomonadati</taxon>
        <taxon>Pseudomonadota</taxon>
        <taxon>Alphaproteobacteria</taxon>
        <taxon>Hyphomicrobiales</taxon>
        <taxon>Devosiaceae</taxon>
        <taxon>Devosia</taxon>
    </lineage>
</organism>
<dbReference type="GO" id="GO:1990904">
    <property type="term" value="C:ribonucleoprotein complex"/>
    <property type="evidence" value="ECO:0007669"/>
    <property type="project" value="UniProtKB-KW"/>
</dbReference>
<evidence type="ECO:0000313" key="7">
    <source>
        <dbReference type="EMBL" id="SMQ65679.1"/>
    </source>
</evidence>
<evidence type="ECO:0000256" key="2">
    <source>
        <dbReference type="ARBA" id="ARBA00008889"/>
    </source>
</evidence>
<dbReference type="CDD" id="cd05797">
    <property type="entry name" value="Ribosomal_L10"/>
    <property type="match status" value="1"/>
</dbReference>
<dbReference type="GO" id="GO:0070180">
    <property type="term" value="F:large ribosomal subunit rRNA binding"/>
    <property type="evidence" value="ECO:0007669"/>
    <property type="project" value="UniProtKB-UniRule"/>
</dbReference>
<dbReference type="EMBL" id="FXWK01000001">
    <property type="protein sequence ID" value="SMQ65679.1"/>
    <property type="molecule type" value="Genomic_DNA"/>
</dbReference>
<keyword evidence="8" id="KW-1185">Reference proteome</keyword>
<evidence type="ECO:0000313" key="8">
    <source>
        <dbReference type="Proteomes" id="UP000194474"/>
    </source>
</evidence>
<dbReference type="Gene3D" id="3.30.70.1730">
    <property type="match status" value="1"/>
</dbReference>
<proteinExistence type="inferred from homology"/>
<dbReference type="InterPro" id="IPR043141">
    <property type="entry name" value="Ribosomal_uL10-like_sf"/>
</dbReference>
<keyword evidence="6" id="KW-0699">rRNA-binding</keyword>
<dbReference type="Pfam" id="PF00466">
    <property type="entry name" value="Ribosomal_L10"/>
    <property type="match status" value="1"/>
</dbReference>
<evidence type="ECO:0000256" key="6">
    <source>
        <dbReference type="HAMAP-Rule" id="MF_00362"/>
    </source>
</evidence>
<dbReference type="SUPFAM" id="SSF160369">
    <property type="entry name" value="Ribosomal protein L10-like"/>
    <property type="match status" value="1"/>
</dbReference>
<name>A0A1Y6ETZ1_9HYPH</name>
<evidence type="ECO:0000256" key="4">
    <source>
        <dbReference type="ARBA" id="ARBA00023274"/>
    </source>
</evidence>
<keyword evidence="4 6" id="KW-0687">Ribonucleoprotein</keyword>
<dbReference type="Proteomes" id="UP000194474">
    <property type="component" value="Unassembled WGS sequence"/>
</dbReference>